<gene>
    <name evidence="5" type="ORF">K491DRAFT_751043</name>
</gene>
<evidence type="ECO:0000259" key="4">
    <source>
        <dbReference type="PROSITE" id="PS00498"/>
    </source>
</evidence>
<dbReference type="GO" id="GO:0046872">
    <property type="term" value="F:metal ion binding"/>
    <property type="evidence" value="ECO:0007669"/>
    <property type="project" value="UniProtKB-KW"/>
</dbReference>
<proteinExistence type="predicted"/>
<reference evidence="5" key="1">
    <citation type="journal article" date="2020" name="Stud. Mycol.">
        <title>101 Dothideomycetes genomes: a test case for predicting lifestyles and emergence of pathogens.</title>
        <authorList>
            <person name="Haridas S."/>
            <person name="Albert R."/>
            <person name="Binder M."/>
            <person name="Bloem J."/>
            <person name="Labutti K."/>
            <person name="Salamov A."/>
            <person name="Andreopoulos B."/>
            <person name="Baker S."/>
            <person name="Barry K."/>
            <person name="Bills G."/>
            <person name="Bluhm B."/>
            <person name="Cannon C."/>
            <person name="Castanera R."/>
            <person name="Culley D."/>
            <person name="Daum C."/>
            <person name="Ezra D."/>
            <person name="Gonzalez J."/>
            <person name="Henrissat B."/>
            <person name="Kuo A."/>
            <person name="Liang C."/>
            <person name="Lipzen A."/>
            <person name="Lutzoni F."/>
            <person name="Magnuson J."/>
            <person name="Mondo S."/>
            <person name="Nolan M."/>
            <person name="Ohm R."/>
            <person name="Pangilinan J."/>
            <person name="Park H.-J."/>
            <person name="Ramirez L."/>
            <person name="Alfaro M."/>
            <person name="Sun H."/>
            <person name="Tritt A."/>
            <person name="Yoshinaga Y."/>
            <person name="Zwiers L.-H."/>
            <person name="Turgeon B."/>
            <person name="Goodwin S."/>
            <person name="Spatafora J."/>
            <person name="Crous P."/>
            <person name="Grigoriev I."/>
        </authorList>
    </citation>
    <scope>NUCLEOTIDE SEQUENCE</scope>
    <source>
        <strain evidence="5">CBS 122681</strain>
    </source>
</reference>
<keyword evidence="6" id="KW-1185">Reference proteome</keyword>
<sequence length="298" mass="32558">MAYVVRHTLSREEKLAYIEAEKCLMSRPAKLGLTPAARTIFDEFQMVHVLQTPEVHFVGAFLPFHRLYVHAHEYMLATECNYIGAHPYWDESLDAENWESSVLFDPDTGFGGNGVGASKCIADGPFKDYINAIGPGQSQTDHCIDRDINKCLAKSAAPNVIENCMKMENFSSFWPCIENGPHGAGHGGVGGEMLNLFSSPGDPLFYLHHAYLDKLWAEWQAKNASARFADITGRNTGLPFGFGPGFNGSTPPVGSIPDGDPGNVTTLAHILSVNEIVPNVTVADVMDTKGGLLCYEYI</sequence>
<dbReference type="PROSITE" id="PS00498">
    <property type="entry name" value="TYROSINASE_2"/>
    <property type="match status" value="1"/>
</dbReference>
<dbReference type="Pfam" id="PF00264">
    <property type="entry name" value="Tyrosinase"/>
    <property type="match status" value="1"/>
</dbReference>
<dbReference type="InterPro" id="IPR050316">
    <property type="entry name" value="Tyrosinase/Hemocyanin"/>
</dbReference>
<dbReference type="InterPro" id="IPR008922">
    <property type="entry name" value="Di-copper_centre_dom_sf"/>
</dbReference>
<dbReference type="Proteomes" id="UP000799324">
    <property type="component" value="Unassembled WGS sequence"/>
</dbReference>
<dbReference type="SUPFAM" id="SSF48056">
    <property type="entry name" value="Di-copper centre-containing domain"/>
    <property type="match status" value="1"/>
</dbReference>
<organism evidence="5 6">
    <name type="scientific">Lophiostoma macrostomum CBS 122681</name>
    <dbReference type="NCBI Taxonomy" id="1314788"/>
    <lineage>
        <taxon>Eukaryota</taxon>
        <taxon>Fungi</taxon>
        <taxon>Dikarya</taxon>
        <taxon>Ascomycota</taxon>
        <taxon>Pezizomycotina</taxon>
        <taxon>Dothideomycetes</taxon>
        <taxon>Pleosporomycetidae</taxon>
        <taxon>Pleosporales</taxon>
        <taxon>Lophiostomataceae</taxon>
        <taxon>Lophiostoma</taxon>
    </lineage>
</organism>
<dbReference type="PANTHER" id="PTHR11474:SF126">
    <property type="entry name" value="TYROSINASE-LIKE PROTEIN TYR-1-RELATED"/>
    <property type="match status" value="1"/>
</dbReference>
<dbReference type="Gene3D" id="1.10.1280.10">
    <property type="entry name" value="Di-copper center containing domain from catechol oxidase"/>
    <property type="match status" value="1"/>
</dbReference>
<dbReference type="OrthoDB" id="6132182at2759"/>
<dbReference type="PROSITE" id="PS00497">
    <property type="entry name" value="TYROSINASE_1"/>
    <property type="match status" value="1"/>
</dbReference>
<evidence type="ECO:0000256" key="2">
    <source>
        <dbReference type="ARBA" id="ARBA00023008"/>
    </source>
</evidence>
<evidence type="ECO:0000259" key="3">
    <source>
        <dbReference type="PROSITE" id="PS00497"/>
    </source>
</evidence>
<evidence type="ECO:0000256" key="1">
    <source>
        <dbReference type="ARBA" id="ARBA00022723"/>
    </source>
</evidence>
<dbReference type="AlphaFoldDB" id="A0A6A6T3E4"/>
<dbReference type="PRINTS" id="PR00092">
    <property type="entry name" value="TYROSINASE"/>
</dbReference>
<name>A0A6A6T3E4_9PLEO</name>
<keyword evidence="1" id="KW-0479">Metal-binding</keyword>
<evidence type="ECO:0000313" key="5">
    <source>
        <dbReference type="EMBL" id="KAF2653661.1"/>
    </source>
</evidence>
<dbReference type="EMBL" id="MU004377">
    <property type="protein sequence ID" value="KAF2653661.1"/>
    <property type="molecule type" value="Genomic_DNA"/>
</dbReference>
<dbReference type="GO" id="GO:0016491">
    <property type="term" value="F:oxidoreductase activity"/>
    <property type="evidence" value="ECO:0007669"/>
    <property type="project" value="InterPro"/>
</dbReference>
<dbReference type="PANTHER" id="PTHR11474">
    <property type="entry name" value="TYROSINASE FAMILY MEMBER"/>
    <property type="match status" value="1"/>
</dbReference>
<accession>A0A6A6T3E4</accession>
<dbReference type="InterPro" id="IPR002227">
    <property type="entry name" value="Tyrosinase_Cu-bd"/>
</dbReference>
<protein>
    <submittedName>
        <fullName evidence="5">Di-copper centre-containing protein</fullName>
    </submittedName>
</protein>
<keyword evidence="2" id="KW-0186">Copper</keyword>
<feature type="domain" description="Tyrosinase copper-binding" evidence="3">
    <location>
        <begin position="56"/>
        <end position="73"/>
    </location>
</feature>
<evidence type="ECO:0000313" key="6">
    <source>
        <dbReference type="Proteomes" id="UP000799324"/>
    </source>
</evidence>
<feature type="domain" description="Tyrosinase copper-binding" evidence="4">
    <location>
        <begin position="202"/>
        <end position="213"/>
    </location>
</feature>